<dbReference type="CDD" id="cd02205">
    <property type="entry name" value="CBS_pair_SF"/>
    <property type="match status" value="2"/>
</dbReference>
<keyword evidence="1" id="KW-0677">Repeat</keyword>
<dbReference type="SMART" id="SM00116">
    <property type="entry name" value="CBS"/>
    <property type="match status" value="3"/>
</dbReference>
<feature type="domain" description="CBS" evidence="4">
    <location>
        <begin position="163"/>
        <end position="220"/>
    </location>
</feature>
<dbReference type="PANTHER" id="PTHR13780">
    <property type="entry name" value="AMP-ACTIVATED PROTEIN KINASE, GAMMA REGULATORY SUBUNIT"/>
    <property type="match status" value="1"/>
</dbReference>
<dbReference type="PANTHER" id="PTHR13780:SF36">
    <property type="entry name" value="CBS DOMAIN-CONTAINING PROTEIN"/>
    <property type="match status" value="1"/>
</dbReference>
<reference evidence="5" key="1">
    <citation type="journal article" date="2020" name="J. Eukaryot. Microbiol.">
        <title>De novo Sequencing, Assembly and Annotation of the Transcriptome for the Free-Living Testate Amoeba Arcella intermedia.</title>
        <authorList>
            <person name="Ribeiro G.M."/>
            <person name="Porfirio-Sousa A.L."/>
            <person name="Maurer-Alcala X.X."/>
            <person name="Katz L.A."/>
            <person name="Lahr D.J.G."/>
        </authorList>
    </citation>
    <scope>NUCLEOTIDE SEQUENCE</scope>
</reference>
<evidence type="ECO:0000256" key="3">
    <source>
        <dbReference type="PROSITE-ProRule" id="PRU00703"/>
    </source>
</evidence>
<name>A0A6B2LC33_9EUKA</name>
<dbReference type="InterPro" id="IPR000644">
    <property type="entry name" value="CBS_dom"/>
</dbReference>
<dbReference type="InterPro" id="IPR050511">
    <property type="entry name" value="AMPK_gamma/SDS23_families"/>
</dbReference>
<dbReference type="PROSITE" id="PS51371">
    <property type="entry name" value="CBS"/>
    <property type="match status" value="3"/>
</dbReference>
<dbReference type="EMBL" id="GIBP01005576">
    <property type="protein sequence ID" value="NDV34545.1"/>
    <property type="molecule type" value="Transcribed_RNA"/>
</dbReference>
<proteinExistence type="predicted"/>
<keyword evidence="2 3" id="KW-0129">CBS domain</keyword>
<organism evidence="5">
    <name type="scientific">Arcella intermedia</name>
    <dbReference type="NCBI Taxonomy" id="1963864"/>
    <lineage>
        <taxon>Eukaryota</taxon>
        <taxon>Amoebozoa</taxon>
        <taxon>Tubulinea</taxon>
        <taxon>Elardia</taxon>
        <taxon>Arcellinida</taxon>
        <taxon>Sphaerothecina</taxon>
        <taxon>Arcellidae</taxon>
        <taxon>Arcella</taxon>
    </lineage>
</organism>
<feature type="domain" description="CBS" evidence="4">
    <location>
        <begin position="239"/>
        <end position="292"/>
    </location>
</feature>
<protein>
    <recommendedName>
        <fullName evidence="4">CBS domain-containing protein</fullName>
    </recommendedName>
</protein>
<dbReference type="SUPFAM" id="SSF54631">
    <property type="entry name" value="CBS-domain pair"/>
    <property type="match status" value="2"/>
</dbReference>
<evidence type="ECO:0000256" key="2">
    <source>
        <dbReference type="ARBA" id="ARBA00023122"/>
    </source>
</evidence>
<accession>A0A6B2LC33</accession>
<evidence type="ECO:0000259" key="4">
    <source>
        <dbReference type="PROSITE" id="PS51371"/>
    </source>
</evidence>
<feature type="domain" description="CBS" evidence="4">
    <location>
        <begin position="94"/>
        <end position="151"/>
    </location>
</feature>
<dbReference type="InterPro" id="IPR046342">
    <property type="entry name" value="CBS_dom_sf"/>
</dbReference>
<dbReference type="Gene3D" id="3.10.580.10">
    <property type="entry name" value="CBS-domain"/>
    <property type="match status" value="2"/>
</dbReference>
<dbReference type="Pfam" id="PF00571">
    <property type="entry name" value="CBS"/>
    <property type="match status" value="3"/>
</dbReference>
<sequence>MQLENKKGDLVHFQYDTLLPAALELLIVNNILSAPIFNSMDGLVQVSGQLDMIGICDFVIKKFGHLNSNSSEAQFSAIQKVFQSTTVGSLIEQLDQTFCPVPEDARLSELLPLLSVYELHRVPVIGKTGEVVRVISQSDLVHHLGKHIPATLASKKLEYFDLIKKQVFSVGLDQLAIEAFKLITIERVSAVGVVDGTGRLVGNISATDIRSVGMNATFSSRLFWSVEKFLNCKSVEFQAPKEVLSVTMQTSFKDIVDLVLRFHLHRVYVTDKAKKPIGIVSLTDILKIIQTQ</sequence>
<evidence type="ECO:0000256" key="1">
    <source>
        <dbReference type="ARBA" id="ARBA00022737"/>
    </source>
</evidence>
<dbReference type="AlphaFoldDB" id="A0A6B2LC33"/>
<evidence type="ECO:0000313" key="5">
    <source>
        <dbReference type="EMBL" id="NDV34545.1"/>
    </source>
</evidence>